<keyword evidence="1 6" id="KW-0436">Ligase</keyword>
<keyword evidence="2 6" id="KW-0547">Nucleotide-binding</keyword>
<gene>
    <name evidence="8" type="ORF">PYV00_21485</name>
</gene>
<evidence type="ECO:0008006" key="10">
    <source>
        <dbReference type="Google" id="ProtNLM"/>
    </source>
</evidence>
<sequence length="121" mass="13193">MVSVPQPGPLRELKNPFALAQVRVDSGVVAPAVHSHPDRASDLIEQVNELVRRLNRQIGRAVLFEAKALIPHMSRLPGSDGKAKMSKSQRNAVPLPASDDEIAAAVQHMYTDPHHLRASDP</sequence>
<dbReference type="RefSeq" id="WP_275230397.1">
    <property type="nucleotide sequence ID" value="NZ_JARESE010000076.1"/>
</dbReference>
<evidence type="ECO:0000256" key="3">
    <source>
        <dbReference type="ARBA" id="ARBA00022840"/>
    </source>
</evidence>
<evidence type="ECO:0000256" key="4">
    <source>
        <dbReference type="ARBA" id="ARBA00022917"/>
    </source>
</evidence>
<dbReference type="Proteomes" id="UP001216253">
    <property type="component" value="Unassembled WGS sequence"/>
</dbReference>
<dbReference type="EMBL" id="JARESE010000076">
    <property type="protein sequence ID" value="MDE8654273.1"/>
    <property type="molecule type" value="Genomic_DNA"/>
</dbReference>
<evidence type="ECO:0000256" key="5">
    <source>
        <dbReference type="ARBA" id="ARBA00023146"/>
    </source>
</evidence>
<name>A0ABT5WWJ4_9SPHN</name>
<evidence type="ECO:0000313" key="9">
    <source>
        <dbReference type="Proteomes" id="UP001216253"/>
    </source>
</evidence>
<dbReference type="InterPro" id="IPR002305">
    <property type="entry name" value="aa-tRNA-synth_Ic"/>
</dbReference>
<evidence type="ECO:0000256" key="6">
    <source>
        <dbReference type="RuleBase" id="RU363036"/>
    </source>
</evidence>
<organism evidence="8 9">
    <name type="scientific">Novosphingobium album</name>
    <name type="common">ex Liu et al. 2023</name>
    <dbReference type="NCBI Taxonomy" id="3031130"/>
    <lineage>
        <taxon>Bacteria</taxon>
        <taxon>Pseudomonadati</taxon>
        <taxon>Pseudomonadota</taxon>
        <taxon>Alphaproteobacteria</taxon>
        <taxon>Sphingomonadales</taxon>
        <taxon>Sphingomonadaceae</taxon>
        <taxon>Novosphingobium</taxon>
    </lineage>
</organism>
<evidence type="ECO:0000256" key="7">
    <source>
        <dbReference type="SAM" id="MobiDB-lite"/>
    </source>
</evidence>
<protein>
    <recommendedName>
        <fullName evidence="10">Tryptophan--tRNA ligase</fullName>
    </recommendedName>
</protein>
<accession>A0ABT5WWJ4</accession>
<feature type="region of interest" description="Disordered" evidence="7">
    <location>
        <begin position="74"/>
        <end position="94"/>
    </location>
</feature>
<evidence type="ECO:0000256" key="1">
    <source>
        <dbReference type="ARBA" id="ARBA00022598"/>
    </source>
</evidence>
<keyword evidence="3 6" id="KW-0067">ATP-binding</keyword>
<keyword evidence="4 6" id="KW-0648">Protein biosynthesis</keyword>
<keyword evidence="5 6" id="KW-0030">Aminoacyl-tRNA synthetase</keyword>
<proteinExistence type="inferred from homology"/>
<evidence type="ECO:0000313" key="8">
    <source>
        <dbReference type="EMBL" id="MDE8654273.1"/>
    </source>
</evidence>
<dbReference type="SUPFAM" id="SSF52374">
    <property type="entry name" value="Nucleotidylyl transferase"/>
    <property type="match status" value="1"/>
</dbReference>
<comment type="caution">
    <text evidence="8">The sequence shown here is derived from an EMBL/GenBank/DDBJ whole genome shotgun (WGS) entry which is preliminary data.</text>
</comment>
<comment type="similarity">
    <text evidence="6">Belongs to the class-I aminoacyl-tRNA synthetase family.</text>
</comment>
<keyword evidence="9" id="KW-1185">Reference proteome</keyword>
<reference evidence="8 9" key="1">
    <citation type="submission" date="2023-03" db="EMBL/GenBank/DDBJ databases">
        <title>NovoSphingobium album sp. nov. isolated from polycyclic aromatic hydrocarbons- and heavy-metal polluted soil.</title>
        <authorList>
            <person name="Liu Z."/>
            <person name="Wang K."/>
        </authorList>
    </citation>
    <scope>NUCLEOTIDE SEQUENCE [LARGE SCALE GENOMIC DNA]</scope>
    <source>
        <strain evidence="8 9">H3SJ31-1</strain>
    </source>
</reference>
<dbReference type="Gene3D" id="1.10.240.10">
    <property type="entry name" value="Tyrosyl-Transfer RNA Synthetase"/>
    <property type="match status" value="1"/>
</dbReference>
<dbReference type="Pfam" id="PF00579">
    <property type="entry name" value="tRNA-synt_1b"/>
    <property type="match status" value="1"/>
</dbReference>
<evidence type="ECO:0000256" key="2">
    <source>
        <dbReference type="ARBA" id="ARBA00022741"/>
    </source>
</evidence>